<organism evidence="1 2">
    <name type="scientific">Scleroderma citrinum Foug A</name>
    <dbReference type="NCBI Taxonomy" id="1036808"/>
    <lineage>
        <taxon>Eukaryota</taxon>
        <taxon>Fungi</taxon>
        <taxon>Dikarya</taxon>
        <taxon>Basidiomycota</taxon>
        <taxon>Agaricomycotina</taxon>
        <taxon>Agaricomycetes</taxon>
        <taxon>Agaricomycetidae</taxon>
        <taxon>Boletales</taxon>
        <taxon>Sclerodermatineae</taxon>
        <taxon>Sclerodermataceae</taxon>
        <taxon>Scleroderma</taxon>
    </lineage>
</organism>
<reference evidence="1 2" key="1">
    <citation type="submission" date="2014-04" db="EMBL/GenBank/DDBJ databases">
        <authorList>
            <consortium name="DOE Joint Genome Institute"/>
            <person name="Kuo A."/>
            <person name="Kohler A."/>
            <person name="Nagy L.G."/>
            <person name="Floudas D."/>
            <person name="Copeland A."/>
            <person name="Barry K.W."/>
            <person name="Cichocki N."/>
            <person name="Veneault-Fourrey C."/>
            <person name="LaButti K."/>
            <person name="Lindquist E.A."/>
            <person name="Lipzen A."/>
            <person name="Lundell T."/>
            <person name="Morin E."/>
            <person name="Murat C."/>
            <person name="Sun H."/>
            <person name="Tunlid A."/>
            <person name="Henrissat B."/>
            <person name="Grigoriev I.V."/>
            <person name="Hibbett D.S."/>
            <person name="Martin F."/>
            <person name="Nordberg H.P."/>
            <person name="Cantor M.N."/>
            <person name="Hua S.X."/>
        </authorList>
    </citation>
    <scope>NUCLEOTIDE SEQUENCE [LARGE SCALE GENOMIC DNA]</scope>
    <source>
        <strain evidence="1 2">Foug A</strain>
    </source>
</reference>
<dbReference type="AlphaFoldDB" id="A0A0C2Z047"/>
<evidence type="ECO:0000313" key="1">
    <source>
        <dbReference type="EMBL" id="KIM55188.1"/>
    </source>
</evidence>
<keyword evidence="2" id="KW-1185">Reference proteome</keyword>
<dbReference type="EMBL" id="KN822139">
    <property type="protein sequence ID" value="KIM55188.1"/>
    <property type="molecule type" value="Genomic_DNA"/>
</dbReference>
<sequence>MHRSPCSGSNAIWRWTLHRDNVVLSQFCFCSEMMSKHVGPPAGTKTRLHQVESKLISAHSKRNFYSSPQQYGRDALVIETISGWLATTCTSLRGTSIHFVNKDIQCAFLQGLPIVLTVFRNHRNPGYQDF</sequence>
<dbReference type="HOGENOM" id="CLU_1939377_0_0_1"/>
<gene>
    <name evidence="1" type="ORF">SCLCIDRAFT_311155</name>
</gene>
<proteinExistence type="predicted"/>
<name>A0A0C2Z047_9AGAM</name>
<dbReference type="Proteomes" id="UP000053989">
    <property type="component" value="Unassembled WGS sequence"/>
</dbReference>
<evidence type="ECO:0000313" key="2">
    <source>
        <dbReference type="Proteomes" id="UP000053989"/>
    </source>
</evidence>
<dbReference type="InParanoid" id="A0A0C2Z047"/>
<reference evidence="2" key="2">
    <citation type="submission" date="2015-01" db="EMBL/GenBank/DDBJ databases">
        <title>Evolutionary Origins and Diversification of the Mycorrhizal Mutualists.</title>
        <authorList>
            <consortium name="DOE Joint Genome Institute"/>
            <consortium name="Mycorrhizal Genomics Consortium"/>
            <person name="Kohler A."/>
            <person name="Kuo A."/>
            <person name="Nagy L.G."/>
            <person name="Floudas D."/>
            <person name="Copeland A."/>
            <person name="Barry K.W."/>
            <person name="Cichocki N."/>
            <person name="Veneault-Fourrey C."/>
            <person name="LaButti K."/>
            <person name="Lindquist E.A."/>
            <person name="Lipzen A."/>
            <person name="Lundell T."/>
            <person name="Morin E."/>
            <person name="Murat C."/>
            <person name="Riley R."/>
            <person name="Ohm R."/>
            <person name="Sun H."/>
            <person name="Tunlid A."/>
            <person name="Henrissat B."/>
            <person name="Grigoriev I.V."/>
            <person name="Hibbett D.S."/>
            <person name="Martin F."/>
        </authorList>
    </citation>
    <scope>NUCLEOTIDE SEQUENCE [LARGE SCALE GENOMIC DNA]</scope>
    <source>
        <strain evidence="2">Foug A</strain>
    </source>
</reference>
<protein>
    <submittedName>
        <fullName evidence="1">Uncharacterized protein</fullName>
    </submittedName>
</protein>
<accession>A0A0C2Z047</accession>